<comment type="caution">
    <text evidence="2">The sequence shown here is derived from an EMBL/GenBank/DDBJ whole genome shotgun (WGS) entry which is preliminary data.</text>
</comment>
<evidence type="ECO:0000313" key="3">
    <source>
        <dbReference type="Proteomes" id="UP000325315"/>
    </source>
</evidence>
<organism evidence="2 3">
    <name type="scientific">Gossypium australe</name>
    <dbReference type="NCBI Taxonomy" id="47621"/>
    <lineage>
        <taxon>Eukaryota</taxon>
        <taxon>Viridiplantae</taxon>
        <taxon>Streptophyta</taxon>
        <taxon>Embryophyta</taxon>
        <taxon>Tracheophyta</taxon>
        <taxon>Spermatophyta</taxon>
        <taxon>Magnoliopsida</taxon>
        <taxon>eudicotyledons</taxon>
        <taxon>Gunneridae</taxon>
        <taxon>Pentapetalae</taxon>
        <taxon>rosids</taxon>
        <taxon>malvids</taxon>
        <taxon>Malvales</taxon>
        <taxon>Malvaceae</taxon>
        <taxon>Malvoideae</taxon>
        <taxon>Gossypium</taxon>
    </lineage>
</organism>
<accession>A0A5B6X9A1</accession>
<proteinExistence type="predicted"/>
<feature type="region of interest" description="Disordered" evidence="1">
    <location>
        <begin position="1"/>
        <end position="62"/>
    </location>
</feature>
<dbReference type="OrthoDB" id="1930194at2759"/>
<name>A0A5B6X9A1_9ROSI</name>
<protein>
    <submittedName>
        <fullName evidence="2">Nuclear speckle splicing regulatory protein 1</fullName>
    </submittedName>
</protein>
<dbReference type="Proteomes" id="UP000325315">
    <property type="component" value="Unassembled WGS sequence"/>
</dbReference>
<reference evidence="3" key="1">
    <citation type="journal article" date="2019" name="Plant Biotechnol. J.">
        <title>Genome sequencing of the Australian wild diploid species Gossypium australe highlights disease resistance and delayed gland morphogenesis.</title>
        <authorList>
            <person name="Cai Y."/>
            <person name="Cai X."/>
            <person name="Wang Q."/>
            <person name="Wang P."/>
            <person name="Zhang Y."/>
            <person name="Cai C."/>
            <person name="Xu Y."/>
            <person name="Wang K."/>
            <person name="Zhou Z."/>
            <person name="Wang C."/>
            <person name="Geng S."/>
            <person name="Li B."/>
            <person name="Dong Q."/>
            <person name="Hou Y."/>
            <person name="Wang H."/>
            <person name="Ai P."/>
            <person name="Liu Z."/>
            <person name="Yi F."/>
            <person name="Sun M."/>
            <person name="An G."/>
            <person name="Cheng J."/>
            <person name="Zhang Y."/>
            <person name="Shi Q."/>
            <person name="Xie Y."/>
            <person name="Shi X."/>
            <person name="Chang Y."/>
            <person name="Huang F."/>
            <person name="Chen Y."/>
            <person name="Hong S."/>
            <person name="Mi L."/>
            <person name="Sun Q."/>
            <person name="Zhang L."/>
            <person name="Zhou B."/>
            <person name="Peng R."/>
            <person name="Zhang X."/>
            <person name="Liu F."/>
        </authorList>
    </citation>
    <scope>NUCLEOTIDE SEQUENCE [LARGE SCALE GENOMIC DNA]</scope>
    <source>
        <strain evidence="3">cv. PA1801</strain>
    </source>
</reference>
<dbReference type="AlphaFoldDB" id="A0A5B6X9A1"/>
<feature type="compositionally biased region" description="Low complexity" evidence="1">
    <location>
        <begin position="28"/>
        <end position="46"/>
    </location>
</feature>
<sequence>MSRRTNTPKVELKLELSPPRSADQQVIVSPNTSVSSSPGSSCVSSEPTDDSTTVMPYPSSPEGMSMVLVGCPRCLICILS</sequence>
<evidence type="ECO:0000313" key="2">
    <source>
        <dbReference type="EMBL" id="KAA3490293.1"/>
    </source>
</evidence>
<keyword evidence="3" id="KW-1185">Reference proteome</keyword>
<gene>
    <name evidence="2" type="ORF">EPI10_033781</name>
</gene>
<dbReference type="EMBL" id="SMMG02000001">
    <property type="protein sequence ID" value="KAA3490293.1"/>
    <property type="molecule type" value="Genomic_DNA"/>
</dbReference>
<evidence type="ECO:0000256" key="1">
    <source>
        <dbReference type="SAM" id="MobiDB-lite"/>
    </source>
</evidence>